<evidence type="ECO:0000256" key="5">
    <source>
        <dbReference type="ARBA" id="ARBA00023204"/>
    </source>
</evidence>
<keyword evidence="4" id="KW-0233">DNA recombination</keyword>
<dbReference type="GO" id="GO:0005634">
    <property type="term" value="C:nucleus"/>
    <property type="evidence" value="ECO:0007669"/>
    <property type="project" value="TreeGrafter"/>
</dbReference>
<reference evidence="8" key="1">
    <citation type="submission" date="2007-03" db="EMBL/GenBank/DDBJ databases">
        <title>Annotation of Culex pipiens quinquefasciatus.</title>
        <authorList>
            <consortium name="The Broad Institute Genome Sequencing Platform"/>
            <person name="Atkinson P.W."/>
            <person name="Hemingway J."/>
            <person name="Christensen B.M."/>
            <person name="Higgs S."/>
            <person name="Kodira C."/>
            <person name="Hannick L."/>
            <person name="Megy K."/>
            <person name="O'Leary S."/>
            <person name="Pearson M."/>
            <person name="Haas B.J."/>
            <person name="Mauceli E."/>
            <person name="Wortman J.R."/>
            <person name="Lee N.H."/>
            <person name="Guigo R."/>
            <person name="Stanke M."/>
            <person name="Alvarado L."/>
            <person name="Amedeo P."/>
            <person name="Antoine C.H."/>
            <person name="Arensburger P."/>
            <person name="Bidwell S.L."/>
            <person name="Crawford M."/>
            <person name="Camaro F."/>
            <person name="Devon K."/>
            <person name="Engels R."/>
            <person name="Hammond M."/>
            <person name="Howarth C."/>
            <person name="Koehrsen M."/>
            <person name="Lawson D."/>
            <person name="Montgomery P."/>
            <person name="Nene V."/>
            <person name="Nusbaum C."/>
            <person name="Puiu D."/>
            <person name="Romero-Severson J."/>
            <person name="Severson D.W."/>
            <person name="Shumway M."/>
            <person name="Sisk P."/>
            <person name="Stolte C."/>
            <person name="Zeng Q."/>
            <person name="Eisenstadt E."/>
            <person name="Fraser-Liggett C."/>
            <person name="Strausberg R."/>
            <person name="Galagan J."/>
            <person name="Birren B."/>
            <person name="Collins F.H."/>
        </authorList>
    </citation>
    <scope>NUCLEOTIDE SEQUENCE [LARGE SCALE GENOMIC DNA]</scope>
    <source>
        <strain evidence="8">JHB</strain>
    </source>
</reference>
<dbReference type="HOGENOM" id="CLU_847989_0_0_1"/>
<dbReference type="EnsemblMetazoa" id="CPIJ015601-RA">
    <property type="protein sequence ID" value="CPIJ015601-PA"/>
    <property type="gene ID" value="CPIJ015601"/>
</dbReference>
<dbReference type="EMBL" id="DS232470">
    <property type="protein sequence ID" value="EDS42225.1"/>
    <property type="molecule type" value="Genomic_DNA"/>
</dbReference>
<name>B0X806_CULQU</name>
<keyword evidence="10" id="KW-1185">Reference proteome</keyword>
<dbReference type="PANTHER" id="PTHR45674:SF4">
    <property type="entry name" value="DNA LIGASE 1"/>
    <property type="match status" value="1"/>
</dbReference>
<dbReference type="KEGG" id="cqu:CpipJ_CPIJ015601"/>
<keyword evidence="2" id="KW-0436">Ligase</keyword>
<keyword evidence="3" id="KW-0227">DNA damage</keyword>
<comment type="similarity">
    <text evidence="1">Belongs to the ATP-dependent DNA ligase family.</text>
</comment>
<accession>B0X806</accession>
<dbReference type="VEuPathDB" id="VectorBase:CPIJ015601"/>
<dbReference type="InterPro" id="IPR012308">
    <property type="entry name" value="DNA_ligase_ATP-dep_N"/>
</dbReference>
<dbReference type="OrthoDB" id="342281at2759"/>
<evidence type="ECO:0000256" key="1">
    <source>
        <dbReference type="ARBA" id="ARBA00007572"/>
    </source>
</evidence>
<evidence type="ECO:0000256" key="2">
    <source>
        <dbReference type="ARBA" id="ARBA00022598"/>
    </source>
</evidence>
<dbReference type="InterPro" id="IPR036599">
    <property type="entry name" value="DNA_ligase_N_sf"/>
</dbReference>
<dbReference type="STRING" id="7176.B0X806"/>
<evidence type="ECO:0000256" key="4">
    <source>
        <dbReference type="ARBA" id="ARBA00023172"/>
    </source>
</evidence>
<proteinExistence type="inferred from homology"/>
<evidence type="ECO:0000259" key="7">
    <source>
        <dbReference type="Pfam" id="PF04675"/>
    </source>
</evidence>
<evidence type="ECO:0000313" key="8">
    <source>
        <dbReference type="EMBL" id="EDS42225.1"/>
    </source>
</evidence>
<keyword evidence="5" id="KW-0234">DNA repair</keyword>
<feature type="domain" description="DNA ligase ATP-dependent N-terminal" evidence="7">
    <location>
        <begin position="198"/>
        <end position="257"/>
    </location>
</feature>
<evidence type="ECO:0000256" key="6">
    <source>
        <dbReference type="SAM" id="MobiDB-lite"/>
    </source>
</evidence>
<dbReference type="Pfam" id="PF04675">
    <property type="entry name" value="DNA_ligase_A_N"/>
    <property type="match status" value="1"/>
</dbReference>
<dbReference type="GO" id="GO:1903461">
    <property type="term" value="P:Okazaki fragment processing involved in mitotic DNA replication"/>
    <property type="evidence" value="ECO:0007669"/>
    <property type="project" value="TreeGrafter"/>
</dbReference>
<dbReference type="AlphaFoldDB" id="B0X806"/>
<dbReference type="eggNOG" id="KOG0967">
    <property type="taxonomic scope" value="Eukaryota"/>
</dbReference>
<dbReference type="Gene3D" id="1.10.3260.10">
    <property type="entry name" value="DNA ligase, ATP-dependent, N-terminal domain"/>
    <property type="match status" value="1"/>
</dbReference>
<organism>
    <name type="scientific">Culex quinquefasciatus</name>
    <name type="common">Southern house mosquito</name>
    <name type="synonym">Culex pungens</name>
    <dbReference type="NCBI Taxonomy" id="7176"/>
    <lineage>
        <taxon>Eukaryota</taxon>
        <taxon>Metazoa</taxon>
        <taxon>Ecdysozoa</taxon>
        <taxon>Arthropoda</taxon>
        <taxon>Hexapoda</taxon>
        <taxon>Insecta</taxon>
        <taxon>Pterygota</taxon>
        <taxon>Neoptera</taxon>
        <taxon>Endopterygota</taxon>
        <taxon>Diptera</taxon>
        <taxon>Nematocera</taxon>
        <taxon>Culicoidea</taxon>
        <taxon>Culicidae</taxon>
        <taxon>Culicinae</taxon>
        <taxon>Culicini</taxon>
        <taxon>Culex</taxon>
        <taxon>Culex</taxon>
    </lineage>
</organism>
<dbReference type="Proteomes" id="UP000002320">
    <property type="component" value="Unassembled WGS sequence"/>
</dbReference>
<evidence type="ECO:0000256" key="3">
    <source>
        <dbReference type="ARBA" id="ARBA00022763"/>
    </source>
</evidence>
<dbReference type="PANTHER" id="PTHR45674">
    <property type="entry name" value="DNA LIGASE 1/3 FAMILY MEMBER"/>
    <property type="match status" value="1"/>
</dbReference>
<feature type="region of interest" description="Disordered" evidence="6">
    <location>
        <begin position="61"/>
        <end position="141"/>
    </location>
</feature>
<protein>
    <recommendedName>
        <fullName evidence="7">DNA ligase ATP-dependent N-terminal domain-containing protein</fullName>
    </recommendedName>
</protein>
<dbReference type="InParanoid" id="B0X806"/>
<dbReference type="SUPFAM" id="SSF117018">
    <property type="entry name" value="ATP-dependent DNA ligase DNA-binding domain"/>
    <property type="match status" value="1"/>
</dbReference>
<dbReference type="GO" id="GO:0006310">
    <property type="term" value="P:DNA recombination"/>
    <property type="evidence" value="ECO:0007669"/>
    <property type="project" value="UniProtKB-KW"/>
</dbReference>
<feature type="compositionally biased region" description="Basic and acidic residues" evidence="6">
    <location>
        <begin position="82"/>
        <end position="118"/>
    </location>
</feature>
<reference evidence="9" key="2">
    <citation type="submission" date="2020-05" db="UniProtKB">
        <authorList>
            <consortium name="EnsemblMetazoa"/>
        </authorList>
    </citation>
    <scope>IDENTIFICATION</scope>
    <source>
        <strain evidence="9">JHB</strain>
    </source>
</reference>
<dbReference type="GO" id="GO:0006281">
    <property type="term" value="P:DNA repair"/>
    <property type="evidence" value="ECO:0007669"/>
    <property type="project" value="UniProtKB-KW"/>
</dbReference>
<dbReference type="InterPro" id="IPR050191">
    <property type="entry name" value="ATP-dep_DNA_ligase"/>
</dbReference>
<gene>
    <name evidence="9" type="primary">6048939</name>
    <name evidence="8" type="ORF">CpipJ_CPIJ015601</name>
</gene>
<evidence type="ECO:0000313" key="10">
    <source>
        <dbReference type="Proteomes" id="UP000002320"/>
    </source>
</evidence>
<dbReference type="VEuPathDB" id="VectorBase:CQUJHB014558"/>
<evidence type="ECO:0000313" key="9">
    <source>
        <dbReference type="EnsemblMetazoa" id="CPIJ015601-PA"/>
    </source>
</evidence>
<dbReference type="GO" id="GO:0003910">
    <property type="term" value="F:DNA ligase (ATP) activity"/>
    <property type="evidence" value="ECO:0007669"/>
    <property type="project" value="InterPro"/>
</dbReference>
<sequence>MNIFMYFISASAEAEATKISSGPGCCWCYCKRRGHLRSPDVKEVPAPTRCHPTAAEQAVVHCESPSSDKKSPSDSIPGGGEKCIESPDRVHGSFKSAEKKTFTVVKKEQPEVKREPSESLKGSAKRRRLRRFCPPPRTTGRSTIRETVLAKGRNGGTDHRAATDDRDSGQLLLLVRTICWRRRMRASSWTRRGVLVDDAIRQSTGRSLEQILMDAQTTRDLGLVAEQSKSSYRMMFRPAPHSVKDVFGNVRKLSKAKVEDIALVLKTESVIQIVQLLLEDGVVHLVDKCSMMPGTPLKFMLAHPTKGVKEVLERFDGKDLSASGSTTEIGRFSTCWRTAA</sequence>
<dbReference type="GO" id="GO:0005739">
    <property type="term" value="C:mitochondrion"/>
    <property type="evidence" value="ECO:0007669"/>
    <property type="project" value="TreeGrafter"/>
</dbReference>
<dbReference type="GO" id="GO:0003677">
    <property type="term" value="F:DNA binding"/>
    <property type="evidence" value="ECO:0007669"/>
    <property type="project" value="InterPro"/>
</dbReference>